<name>A0A858QAG7_9GAMM</name>
<evidence type="ECO:0000256" key="1">
    <source>
        <dbReference type="SAM" id="Phobius"/>
    </source>
</evidence>
<proteinExistence type="predicted"/>
<gene>
    <name evidence="4" type="ORF">GNH96_12625</name>
</gene>
<evidence type="ECO:0000259" key="3">
    <source>
        <dbReference type="Pfam" id="PF14402"/>
    </source>
</evidence>
<protein>
    <recommendedName>
        <fullName evidence="6">Inactive transglutaminase fused to 7 transmembrane helices</fullName>
    </recommendedName>
</protein>
<keyword evidence="1" id="KW-0472">Membrane</keyword>
<reference evidence="5" key="1">
    <citation type="submission" date="2019-12" db="EMBL/GenBank/DDBJ databases">
        <authorList>
            <person name="Awala S.I."/>
            <person name="Rhee S.K."/>
        </authorList>
    </citation>
    <scope>NUCLEOTIDE SEQUENCE [LARGE SCALE GENOMIC DNA]</scope>
    <source>
        <strain evidence="5">IM1</strain>
    </source>
</reference>
<feature type="domain" description="Inactive transglutaminase fused to 7 transmembrane helices" evidence="2">
    <location>
        <begin position="23"/>
        <end position="186"/>
    </location>
</feature>
<keyword evidence="1" id="KW-0812">Transmembrane</keyword>
<evidence type="ECO:0000259" key="2">
    <source>
        <dbReference type="Pfam" id="PF14400"/>
    </source>
</evidence>
<feature type="transmembrane region" description="Helical" evidence="1">
    <location>
        <begin position="314"/>
        <end position="331"/>
    </location>
</feature>
<feature type="domain" description="7 transmembrane helices usually fused to an inactive transglutaminase" evidence="3">
    <location>
        <begin position="262"/>
        <end position="505"/>
    </location>
</feature>
<dbReference type="EMBL" id="CP046565">
    <property type="protein sequence ID" value="QJD30735.1"/>
    <property type="molecule type" value="Genomic_DNA"/>
</dbReference>
<dbReference type="RefSeq" id="WP_169604012.1">
    <property type="nucleotide sequence ID" value="NZ_CP046565.1"/>
</dbReference>
<organism evidence="4 5">
    <name type="scientific">Methylococcus geothermalis</name>
    <dbReference type="NCBI Taxonomy" id="2681310"/>
    <lineage>
        <taxon>Bacteria</taxon>
        <taxon>Pseudomonadati</taxon>
        <taxon>Pseudomonadota</taxon>
        <taxon>Gammaproteobacteria</taxon>
        <taxon>Methylococcales</taxon>
        <taxon>Methylococcaceae</taxon>
        <taxon>Methylococcus</taxon>
    </lineage>
</organism>
<dbReference type="InterPro" id="IPR025840">
    <property type="entry name" value="7TM_transglut"/>
</dbReference>
<dbReference type="Pfam" id="PF14402">
    <property type="entry name" value="7TM_transglut"/>
    <property type="match status" value="1"/>
</dbReference>
<feature type="transmembrane region" description="Helical" evidence="1">
    <location>
        <begin position="359"/>
        <end position="378"/>
    </location>
</feature>
<evidence type="ECO:0000313" key="4">
    <source>
        <dbReference type="EMBL" id="QJD30735.1"/>
    </source>
</evidence>
<accession>A0A858QAG7</accession>
<dbReference type="AlphaFoldDB" id="A0A858QAG7"/>
<feature type="transmembrane region" description="Helical" evidence="1">
    <location>
        <begin position="415"/>
        <end position="434"/>
    </location>
</feature>
<sequence>MSKLHVRLLAALLTAVGLALCYYKVEILGLPLLPTEQAEVWTVEARIEFKARRDTAVKVQFAIPRAPRGYTVLDENFVASDYGLTTDDNGLRRQARWAIRETHGWQVLYYRIHLAKDPTAEAAPLPTGVDVPVDTQNLPEPLQAAARGLLNEVRSKSADDVTFAQALLQRLNAADPDSNVNLLRQDVSGPDEWARRVVAILREADVSARPLYLATLKDNASRGSLTPWVEIFDGESWIDLNPATGEAGLPGDAIVWTVGSEPLLEITGGKNGRVEYSVRRHSQEMTLIAEQRARKMGSRIMEFSLFSLPVKTQNVYRVLLLVPIGAFLIVFLRNVVGLQTFGTFMPILIALAFRETQLLWGVVMFCLLVALGLLLRFYLESLKLLLVPRLAAVLIIVILLMATVSVMTYKLGLDRGVSVALFPMVIMAMTIERMSMVWEEFGPAEALKQGFGSLAVAVLGYLSMSSDYLGHLVFVFPELLLVVLAFTLLLGRYTGYRLLELWRFRGALKG</sequence>
<evidence type="ECO:0008006" key="6">
    <source>
        <dbReference type="Google" id="ProtNLM"/>
    </source>
</evidence>
<dbReference type="InterPro" id="IPR025838">
    <property type="entry name" value="Transglut_i_TM"/>
</dbReference>
<keyword evidence="5" id="KW-1185">Reference proteome</keyword>
<dbReference type="KEGG" id="metu:GNH96_12625"/>
<dbReference type="Proteomes" id="UP000503004">
    <property type="component" value="Chromosome"/>
</dbReference>
<keyword evidence="1" id="KW-1133">Transmembrane helix</keyword>
<feature type="transmembrane region" description="Helical" evidence="1">
    <location>
        <begin position="468"/>
        <end position="490"/>
    </location>
</feature>
<evidence type="ECO:0000313" key="5">
    <source>
        <dbReference type="Proteomes" id="UP000503004"/>
    </source>
</evidence>
<dbReference type="Pfam" id="PF14400">
    <property type="entry name" value="Transglut_i_TM"/>
    <property type="match status" value="1"/>
</dbReference>
<feature type="transmembrane region" description="Helical" evidence="1">
    <location>
        <begin position="390"/>
        <end position="409"/>
    </location>
</feature>